<reference evidence="2" key="1">
    <citation type="submission" date="2015-07" db="EMBL/GenBank/DDBJ databases">
        <title>MeaNS - Measles Nucleotide Surveillance Program.</title>
        <authorList>
            <person name="Tran T."/>
            <person name="Druce J."/>
        </authorList>
    </citation>
    <scope>NUCLEOTIDE SEQUENCE</scope>
    <source>
        <strain evidence="2">UCB-OBI-ISO-001</strain>
        <tissue evidence="2">Gonad</tissue>
    </source>
</reference>
<proteinExistence type="predicted"/>
<evidence type="ECO:0000256" key="1">
    <source>
        <dbReference type="SAM" id="Phobius"/>
    </source>
</evidence>
<dbReference type="AlphaFoldDB" id="A0A0L8GG29"/>
<accession>A0A0L8GG29</accession>
<protein>
    <submittedName>
        <fullName evidence="2">Uncharacterized protein</fullName>
    </submittedName>
</protein>
<evidence type="ECO:0000313" key="2">
    <source>
        <dbReference type="EMBL" id="KOF75495.1"/>
    </source>
</evidence>
<feature type="transmembrane region" description="Helical" evidence="1">
    <location>
        <begin position="12"/>
        <end position="33"/>
    </location>
</feature>
<dbReference type="EMBL" id="KQ422094">
    <property type="protein sequence ID" value="KOF75495.1"/>
    <property type="molecule type" value="Genomic_DNA"/>
</dbReference>
<gene>
    <name evidence="2" type="ORF">OCBIM_22034631mg</name>
</gene>
<sequence length="71" mass="8426">MEREKRNEIKNTLSKILGTVSVVDIGSFLICIYKMRHLFIHFVIVAYEYTLTAVVYKFLIIVFLYILPLER</sequence>
<keyword evidence="1" id="KW-0472">Membrane</keyword>
<name>A0A0L8GG29_OCTBM</name>
<organism evidence="2">
    <name type="scientific">Octopus bimaculoides</name>
    <name type="common">California two-spotted octopus</name>
    <dbReference type="NCBI Taxonomy" id="37653"/>
    <lineage>
        <taxon>Eukaryota</taxon>
        <taxon>Metazoa</taxon>
        <taxon>Spiralia</taxon>
        <taxon>Lophotrochozoa</taxon>
        <taxon>Mollusca</taxon>
        <taxon>Cephalopoda</taxon>
        <taxon>Coleoidea</taxon>
        <taxon>Octopodiformes</taxon>
        <taxon>Octopoda</taxon>
        <taxon>Incirrata</taxon>
        <taxon>Octopodidae</taxon>
        <taxon>Octopus</taxon>
    </lineage>
</organism>
<keyword evidence="1" id="KW-0812">Transmembrane</keyword>
<feature type="transmembrane region" description="Helical" evidence="1">
    <location>
        <begin position="39"/>
        <end position="67"/>
    </location>
</feature>
<keyword evidence="1" id="KW-1133">Transmembrane helix</keyword>